<evidence type="ECO:0000313" key="3">
    <source>
        <dbReference type="Proteomes" id="UP000006903"/>
    </source>
</evidence>
<reference evidence="2 3" key="1">
    <citation type="journal article" date="2009" name="J. Bacteriol.">
        <title>Complete genome sequence of the anaerobic, protein-degrading hyperthermophilic crenarchaeon Desulfurococcus kamchatkensis.</title>
        <authorList>
            <person name="Ravin N.V."/>
            <person name="Mardanov A.V."/>
            <person name="Beletsky A.V."/>
            <person name="Kublanov I.V."/>
            <person name="Kolganova T.V."/>
            <person name="Lebedinsky A.V."/>
            <person name="Chernyh N.A."/>
            <person name="Bonch-Osmolovskaya E.A."/>
            <person name="Skryabin K.G."/>
        </authorList>
    </citation>
    <scope>NUCLEOTIDE SEQUENCE [LARGE SCALE GENOMIC DNA]</scope>
    <source>
        <strain evidence="3">DSM 18924 / JCM 16383 / VKM B-2413 / 1221n</strain>
    </source>
</reference>
<dbReference type="PANTHER" id="PTHR43679:SF2">
    <property type="entry name" value="OCTANOYL-[GCVH]:PROTEIN N-OCTANOYLTRANSFERASE"/>
    <property type="match status" value="1"/>
</dbReference>
<dbReference type="eggNOG" id="arCOG01939">
    <property type="taxonomic scope" value="Archaea"/>
</dbReference>
<name>B8D3D5_DESA1</name>
<gene>
    <name evidence="2" type="ordered locus">DKAM_0075</name>
</gene>
<dbReference type="InterPro" id="IPR045864">
    <property type="entry name" value="aa-tRNA-synth_II/BPL/LPL"/>
</dbReference>
<dbReference type="RefSeq" id="WP_012607746.1">
    <property type="nucleotide sequence ID" value="NC_011766.1"/>
</dbReference>
<protein>
    <submittedName>
        <fullName evidence="2">Lipoate-protein ligase a</fullName>
    </submittedName>
</protein>
<dbReference type="GO" id="GO:0016874">
    <property type="term" value="F:ligase activity"/>
    <property type="evidence" value="ECO:0007669"/>
    <property type="project" value="UniProtKB-KW"/>
</dbReference>
<dbReference type="PROSITE" id="PS51733">
    <property type="entry name" value="BPL_LPL_CATALYTIC"/>
    <property type="match status" value="1"/>
</dbReference>
<dbReference type="InterPro" id="IPR050664">
    <property type="entry name" value="Octanoyltrans_LipM/LipL"/>
</dbReference>
<dbReference type="EMBL" id="CP001140">
    <property type="protein sequence ID" value="ACL10404.1"/>
    <property type="molecule type" value="Genomic_DNA"/>
</dbReference>
<sequence>MPGIAAMRLRVIIDLDGGSAFFNMGMDEALLNLRMWEEIPDTLRLYVFDPSAVTIGYFQKIEESVDMDYASLHGIDVTRRISGGGSVYHDRNGEVTYSIVTPARGVFSDVRESYEVICKGLIEALKLFGVEASFMPINDIVVNGRKISGSAQARRKGYLLQHGTLMYATDLDTVSKVLKAPPVKLVSKGVKSIRERVITLQEALSRRVSKEEVAEALLKGFSKALNAEIYIDEYSENELRLTEELSLKYKSREWVFKR</sequence>
<accession>B8D3D5</accession>
<dbReference type="GeneID" id="7171692"/>
<evidence type="ECO:0000259" key="1">
    <source>
        <dbReference type="PROSITE" id="PS51733"/>
    </source>
</evidence>
<dbReference type="Pfam" id="PF21948">
    <property type="entry name" value="LplA-B_cat"/>
    <property type="match status" value="1"/>
</dbReference>
<feature type="domain" description="BPL/LPL catalytic" evidence="1">
    <location>
        <begin position="37"/>
        <end position="229"/>
    </location>
</feature>
<dbReference type="Gene3D" id="3.30.930.10">
    <property type="entry name" value="Bira Bifunctional Protein, Domain 2"/>
    <property type="match status" value="1"/>
</dbReference>
<dbReference type="Proteomes" id="UP000006903">
    <property type="component" value="Chromosome"/>
</dbReference>
<dbReference type="AlphaFoldDB" id="B8D3D5"/>
<keyword evidence="2" id="KW-0436">Ligase</keyword>
<proteinExistence type="predicted"/>
<dbReference type="PANTHER" id="PTHR43679">
    <property type="entry name" value="OCTANOYLTRANSFERASE LIPM-RELATED"/>
    <property type="match status" value="1"/>
</dbReference>
<organism evidence="2 3">
    <name type="scientific">Desulfurococcus amylolyticus (strain DSM 18924 / JCM 16383 / VKM B-2413 / 1221n)</name>
    <name type="common">Desulfurococcus kamchatkensis</name>
    <dbReference type="NCBI Taxonomy" id="490899"/>
    <lineage>
        <taxon>Archaea</taxon>
        <taxon>Thermoproteota</taxon>
        <taxon>Thermoprotei</taxon>
        <taxon>Desulfurococcales</taxon>
        <taxon>Desulfurococcaceae</taxon>
        <taxon>Desulfurococcus</taxon>
    </lineage>
</organism>
<dbReference type="CDD" id="cd16443">
    <property type="entry name" value="LplA"/>
    <property type="match status" value="1"/>
</dbReference>
<evidence type="ECO:0000313" key="2">
    <source>
        <dbReference type="EMBL" id="ACL10404.1"/>
    </source>
</evidence>
<dbReference type="HOGENOM" id="CLU_022986_5_0_2"/>
<dbReference type="SUPFAM" id="SSF55681">
    <property type="entry name" value="Class II aaRS and biotin synthetases"/>
    <property type="match status" value="1"/>
</dbReference>
<dbReference type="STRING" id="490899.DKAM_0075"/>
<dbReference type="InterPro" id="IPR004143">
    <property type="entry name" value="BPL_LPL_catalytic"/>
</dbReference>
<dbReference type="KEGG" id="dka:DKAM_0075"/>